<dbReference type="PANTHER" id="PTHR42937">
    <property type="match status" value="1"/>
</dbReference>
<evidence type="ECO:0000259" key="1">
    <source>
        <dbReference type="Pfam" id="PF00291"/>
    </source>
</evidence>
<evidence type="ECO:0000313" key="2">
    <source>
        <dbReference type="EMBL" id="MPM37294.1"/>
    </source>
</evidence>
<sequence>MSLTASSPALAANYLLHNPLADRASVQRPVLACRDFHASLPGFAATPVREAPTAANALGVARVVVKDESNRLGLPSFKILGAAWAVCRELAERWDLGPAAELSFDDLLVAAGRHPELTLVAPTDGNHGRAVAHIARLLGLPAKVLMPAGTAQDRIDAIVGEGAEVAVTEVGYDDTVRLAAALAGPAAAVISDTSWPGYQRAPQDVIDGYATVVGEVTDLIDAGGLPEPDVIAAQIGVGGFAAAVARGFAHRPNRLMVGAEPLDAACVTASAAAGHIVSLEGEQHSAMAGLNCGTPSDLAWPDVSSGFDAYSVIDDAAAEQAMRLLASDGIAAGESGAAGLAGLLGNLGELGLTSDDTVLVFLTEGPTDSANYRRVVGGNQE</sequence>
<dbReference type="InterPro" id="IPR036052">
    <property type="entry name" value="TrpB-like_PALP_sf"/>
</dbReference>
<reference evidence="2" key="1">
    <citation type="submission" date="2019-08" db="EMBL/GenBank/DDBJ databases">
        <authorList>
            <person name="Kucharzyk K."/>
            <person name="Murdoch R.W."/>
            <person name="Higgins S."/>
            <person name="Loffler F."/>
        </authorList>
    </citation>
    <scope>NUCLEOTIDE SEQUENCE</scope>
</reference>
<dbReference type="AlphaFoldDB" id="A0A644ZHI5"/>
<dbReference type="EMBL" id="VSSQ01007896">
    <property type="protein sequence ID" value="MPM37294.1"/>
    <property type="molecule type" value="Genomic_DNA"/>
</dbReference>
<dbReference type="PANTHER" id="PTHR42937:SF1">
    <property type="entry name" value="DIAMINOPROPIONATE AMMONIA-LYASE"/>
    <property type="match status" value="1"/>
</dbReference>
<dbReference type="InterPro" id="IPR001926">
    <property type="entry name" value="TrpB-like_PALP"/>
</dbReference>
<name>A0A644ZHI5_9ZZZZ</name>
<protein>
    <submittedName>
        <fullName evidence="2">Diaminopropionate ammonia-lyase</fullName>
        <ecNumber evidence="2">4.3.1.15</ecNumber>
    </submittedName>
</protein>
<dbReference type="GO" id="GO:0008838">
    <property type="term" value="F:diaminopropionate ammonia-lyase activity"/>
    <property type="evidence" value="ECO:0007669"/>
    <property type="project" value="UniProtKB-EC"/>
</dbReference>
<feature type="domain" description="Tryptophan synthase beta chain-like PALP" evidence="1">
    <location>
        <begin position="42"/>
        <end position="363"/>
    </location>
</feature>
<accession>A0A644ZHI5</accession>
<keyword evidence="2" id="KW-0456">Lyase</keyword>
<proteinExistence type="predicted"/>
<dbReference type="SUPFAM" id="SSF53686">
    <property type="entry name" value="Tryptophan synthase beta subunit-like PLP-dependent enzymes"/>
    <property type="match status" value="1"/>
</dbReference>
<organism evidence="2">
    <name type="scientific">bioreactor metagenome</name>
    <dbReference type="NCBI Taxonomy" id="1076179"/>
    <lineage>
        <taxon>unclassified sequences</taxon>
        <taxon>metagenomes</taxon>
        <taxon>ecological metagenomes</taxon>
    </lineage>
</organism>
<dbReference type="CDD" id="cd00640">
    <property type="entry name" value="Trp-synth-beta_II"/>
    <property type="match status" value="1"/>
</dbReference>
<dbReference type="EC" id="4.3.1.15" evidence="2"/>
<dbReference type="Pfam" id="PF00291">
    <property type="entry name" value="PALP"/>
    <property type="match status" value="1"/>
</dbReference>
<comment type="caution">
    <text evidence="2">The sequence shown here is derived from an EMBL/GenBank/DDBJ whole genome shotgun (WGS) entry which is preliminary data.</text>
</comment>
<dbReference type="NCBIfam" id="NF006058">
    <property type="entry name" value="PRK08206.1"/>
    <property type="match status" value="1"/>
</dbReference>
<gene>
    <name evidence="2" type="primary">ygeX_4</name>
    <name evidence="2" type="ORF">SDC9_83903</name>
</gene>
<dbReference type="Gene3D" id="3.40.50.1100">
    <property type="match status" value="2"/>
</dbReference>